<feature type="domain" description="Beta-lactamase-related" evidence="1">
    <location>
        <begin position="45"/>
        <end position="401"/>
    </location>
</feature>
<evidence type="ECO:0000259" key="1">
    <source>
        <dbReference type="Pfam" id="PF00144"/>
    </source>
</evidence>
<dbReference type="Pfam" id="PF00144">
    <property type="entry name" value="Beta-lactamase"/>
    <property type="match status" value="1"/>
</dbReference>
<reference evidence="2" key="1">
    <citation type="submission" date="2019-07" db="EMBL/GenBank/DDBJ databases">
        <authorList>
            <person name="Weber M."/>
            <person name="Kostadinov I."/>
            <person name="Kostadinov D I."/>
        </authorList>
    </citation>
    <scope>NUCLEOTIDE SEQUENCE</scope>
    <source>
        <strain evidence="2">Gfbio:sag-sample-m06:053724c1-46a9-4a36-b237-ea2bf867836b</strain>
    </source>
</reference>
<organism evidence="2">
    <name type="scientific">uncultured Woeseiaceae bacterium</name>
    <dbReference type="NCBI Taxonomy" id="1983305"/>
    <lineage>
        <taxon>Bacteria</taxon>
        <taxon>Pseudomonadati</taxon>
        <taxon>Pseudomonadota</taxon>
        <taxon>Gammaproteobacteria</taxon>
        <taxon>Woeseiales</taxon>
        <taxon>Woeseiaceae</taxon>
        <taxon>environmental samples</taxon>
    </lineage>
</organism>
<evidence type="ECO:0000313" key="2">
    <source>
        <dbReference type="EMBL" id="VUX55415.1"/>
    </source>
</evidence>
<dbReference type="Gene3D" id="3.40.710.10">
    <property type="entry name" value="DD-peptidase/beta-lactamase superfamily"/>
    <property type="match status" value="1"/>
</dbReference>
<dbReference type="AlphaFoldDB" id="A0A7D9H409"/>
<protein>
    <submittedName>
        <fullName evidence="2">Penicillin-binding protein, beta-lactamase class C</fullName>
    </submittedName>
</protein>
<dbReference type="InterPro" id="IPR001466">
    <property type="entry name" value="Beta-lactam-related"/>
</dbReference>
<dbReference type="PANTHER" id="PTHR43283">
    <property type="entry name" value="BETA-LACTAMASE-RELATED"/>
    <property type="match status" value="1"/>
</dbReference>
<dbReference type="PANTHER" id="PTHR43283:SF3">
    <property type="entry name" value="BETA-LACTAMASE FAMILY PROTEIN (AFU_ORTHOLOGUE AFUA_5G07500)"/>
    <property type="match status" value="1"/>
</dbReference>
<dbReference type="InterPro" id="IPR012338">
    <property type="entry name" value="Beta-lactam/transpept-like"/>
</dbReference>
<name>A0A7D9H409_9GAMM</name>
<accession>A0A7D9H409</accession>
<dbReference type="EMBL" id="LR633967">
    <property type="protein sequence ID" value="VUX55415.1"/>
    <property type="molecule type" value="Genomic_DNA"/>
</dbReference>
<proteinExistence type="predicted"/>
<sequence length="417" mass="47008">MRAPILVAVLLAAFLYQTVAFGTPVEVSRAEDVGMSSERLAYMKSYFEGMLQDEETGGFQILISRRGKVVMFENLGMANVEESIPVTDETLFRIFSMTKPVMGVAMMMLYEEGQYSLADPLSKHIPEFAELRVYAGEDDEGNMTLEPMQREPTIHDLLQHTAGFTYGIFGDSAVDKEYIEKDVLDYDQTMDEFIEKIASIPLLFQPGSRWNYSISVDLQGYLIEKWTGMKLGDFLQERIFDPLGMDQTMAWVPPDQAGLLANVYTHDEDGNRSKYEGNLATNHYRAPGAFSGGAQLVSTGDDYWRFCQMILNGGEFEGKRFLSPRTVKLMSENRLREPASLPNGLGFGLNFGVMVDSTQANFPASNGEFGWGGLATTTFWIDPEEDMVVIMLTQYLPWRGDSYRDLMHRLVRPAIIE</sequence>
<dbReference type="InterPro" id="IPR050789">
    <property type="entry name" value="Diverse_Enzym_Activities"/>
</dbReference>
<gene>
    <name evidence="2" type="ORF">JTBM06_V1_20036</name>
</gene>
<dbReference type="SUPFAM" id="SSF56601">
    <property type="entry name" value="beta-lactamase/transpeptidase-like"/>
    <property type="match status" value="1"/>
</dbReference>